<dbReference type="InterPro" id="IPR050237">
    <property type="entry name" value="ATP-dep_AMP-bd_enzyme"/>
</dbReference>
<organism evidence="3 4">
    <name type="scientific">Catenuloplanes nepalensis</name>
    <dbReference type="NCBI Taxonomy" id="587533"/>
    <lineage>
        <taxon>Bacteria</taxon>
        <taxon>Bacillati</taxon>
        <taxon>Actinomycetota</taxon>
        <taxon>Actinomycetes</taxon>
        <taxon>Micromonosporales</taxon>
        <taxon>Micromonosporaceae</taxon>
        <taxon>Catenuloplanes</taxon>
    </lineage>
</organism>
<sequence>MDTTTATSPASDGAAGCASRHTETTTSASGAAAVREVVLLAPPLPASVKAELHTSAARNEHTGLIAAILERGWPPASIGYVLGLTDSAILQRASTATSAGKRRAREHVDIPTAPPPALHPEQAAELTRLITLIRAEHRSSPAVADGRMRLAQLLADYDRAGLTATRLAEAAGVPAELIRYERKRAGLTATRDPHVDDGLETFSKYLKDIGLVETTVQNCRAFIRGFLTAHALPYTQITAGMVDAYINPGRIHPHHADRRWMLRLWQSWCRAEQDAIFPASATLPDEITDELRAAIARGDAAALIGELRADGWPESVIGTALDLTPDAVWALTTPRESPALARQATDASPVTIRYLPGPAIPAAATASSTDTTGAEPQRTATPVPGRGRATVPDRGRQPWPDLRTAIMTHAARQPHLPAIIGDGFTVTYADLHATAAALADRLPVTDGRLVALPATDDPTTTVDIVAVTLAGGVPLPIDARLPSRRHDSLIDRATRLPHRCGAWLATGSAHDGTYRITVTGGESPAHPRKADALRLPGPGRTALITLPLHEHQAAETALRILARGTTLLLCDPHAPSTTVADIIATHQPTWALLAEPHLTSLASDITTNPAHEALTNLNTIITTRRPDLTYAHLESTLPPGTLIYWWEPPAHDGALFPGTSKAGTPISGLQIRIAHRGHTPGSTPDAGPIEARNPRVVRHDTTEPCRERARAPWTTSGDIGHLTKDGRLIVTPETYRA</sequence>
<comment type="caution">
    <text evidence="3">The sequence shown here is derived from an EMBL/GenBank/DDBJ whole genome shotgun (WGS) entry which is preliminary data.</text>
</comment>
<feature type="region of interest" description="Disordered" evidence="1">
    <location>
        <begin position="362"/>
        <end position="398"/>
    </location>
</feature>
<dbReference type="RefSeq" id="WP_306827429.1">
    <property type="nucleotide sequence ID" value="NZ_JAUSRA010000001.1"/>
</dbReference>
<dbReference type="EMBL" id="JAUSRA010000001">
    <property type="protein sequence ID" value="MDP9792554.1"/>
    <property type="molecule type" value="Genomic_DNA"/>
</dbReference>
<gene>
    <name evidence="3" type="ORF">J2S43_001066</name>
</gene>
<feature type="compositionally biased region" description="Low complexity" evidence="1">
    <location>
        <begin position="362"/>
        <end position="374"/>
    </location>
</feature>
<dbReference type="PANTHER" id="PTHR43767">
    <property type="entry name" value="LONG-CHAIN-FATTY-ACID--COA LIGASE"/>
    <property type="match status" value="1"/>
</dbReference>
<evidence type="ECO:0000256" key="1">
    <source>
        <dbReference type="SAM" id="MobiDB-lite"/>
    </source>
</evidence>
<evidence type="ECO:0000313" key="4">
    <source>
        <dbReference type="Proteomes" id="UP001240984"/>
    </source>
</evidence>
<evidence type="ECO:0000259" key="2">
    <source>
        <dbReference type="Pfam" id="PF00501"/>
    </source>
</evidence>
<dbReference type="Pfam" id="PF00501">
    <property type="entry name" value="AMP-binding"/>
    <property type="match status" value="1"/>
</dbReference>
<proteinExistence type="predicted"/>
<dbReference type="Gene3D" id="3.40.50.12780">
    <property type="entry name" value="N-terminal domain of ligase-like"/>
    <property type="match status" value="1"/>
</dbReference>
<dbReference type="InterPro" id="IPR000873">
    <property type="entry name" value="AMP-dep_synth/lig_dom"/>
</dbReference>
<feature type="domain" description="AMP-dependent synthetase/ligase" evidence="2">
    <location>
        <begin position="409"/>
        <end position="490"/>
    </location>
</feature>
<protein>
    <recommendedName>
        <fullName evidence="2">AMP-dependent synthetase/ligase domain-containing protein</fullName>
    </recommendedName>
</protein>
<dbReference type="Gene3D" id="3.40.50.980">
    <property type="match status" value="2"/>
</dbReference>
<reference evidence="3 4" key="1">
    <citation type="submission" date="2023-07" db="EMBL/GenBank/DDBJ databases">
        <title>Sequencing the genomes of 1000 actinobacteria strains.</title>
        <authorList>
            <person name="Klenk H.-P."/>
        </authorList>
    </citation>
    <scope>NUCLEOTIDE SEQUENCE [LARGE SCALE GENOMIC DNA]</scope>
    <source>
        <strain evidence="3 4">DSM 44710</strain>
    </source>
</reference>
<evidence type="ECO:0000313" key="3">
    <source>
        <dbReference type="EMBL" id="MDP9792554.1"/>
    </source>
</evidence>
<feature type="compositionally biased region" description="Polar residues" evidence="1">
    <location>
        <begin position="1"/>
        <end position="10"/>
    </location>
</feature>
<dbReference type="InterPro" id="IPR042099">
    <property type="entry name" value="ANL_N_sf"/>
</dbReference>
<dbReference type="PANTHER" id="PTHR43767:SF1">
    <property type="entry name" value="NONRIBOSOMAL PEPTIDE SYNTHASE PES1 (EUROFUNG)-RELATED"/>
    <property type="match status" value="1"/>
</dbReference>
<dbReference type="SUPFAM" id="SSF56801">
    <property type="entry name" value="Acetyl-CoA synthetase-like"/>
    <property type="match status" value="1"/>
</dbReference>
<feature type="region of interest" description="Disordered" evidence="1">
    <location>
        <begin position="1"/>
        <end position="29"/>
    </location>
</feature>
<accession>A0ABT9MMA2</accession>
<keyword evidence="4" id="KW-1185">Reference proteome</keyword>
<feature type="region of interest" description="Disordered" evidence="1">
    <location>
        <begin position="97"/>
        <end position="118"/>
    </location>
</feature>
<name>A0ABT9MMA2_9ACTN</name>
<dbReference type="Proteomes" id="UP001240984">
    <property type="component" value="Unassembled WGS sequence"/>
</dbReference>